<feature type="domain" description="Spore germination protein N-terminal" evidence="9">
    <location>
        <begin position="21"/>
        <end position="207"/>
    </location>
</feature>
<dbReference type="InterPro" id="IPR057336">
    <property type="entry name" value="GerAC_N"/>
</dbReference>
<evidence type="ECO:0000259" key="8">
    <source>
        <dbReference type="Pfam" id="PF05504"/>
    </source>
</evidence>
<dbReference type="InterPro" id="IPR038501">
    <property type="entry name" value="Spore_GerAC_C_sf"/>
</dbReference>
<dbReference type="EMBL" id="CP000853">
    <property type="protein sequence ID" value="ABW17853.1"/>
    <property type="molecule type" value="Genomic_DNA"/>
</dbReference>
<dbReference type="KEGG" id="aoe:Clos_0290"/>
<evidence type="ECO:0000259" key="9">
    <source>
        <dbReference type="Pfam" id="PF25198"/>
    </source>
</evidence>
<gene>
    <name evidence="10" type="ordered locus">Clos_0290</name>
</gene>
<dbReference type="AlphaFoldDB" id="A8ML36"/>
<feature type="domain" description="Spore germination GerAC-like C-terminal" evidence="8">
    <location>
        <begin position="217"/>
        <end position="382"/>
    </location>
</feature>
<comment type="subcellular location">
    <subcellularLocation>
        <location evidence="1">Membrane</location>
        <topology evidence="1">Lipid-anchor</topology>
    </subcellularLocation>
</comment>
<name>A8ML36_ALKOO</name>
<comment type="similarity">
    <text evidence="2">Belongs to the GerABKC lipoprotein family.</text>
</comment>
<dbReference type="RefSeq" id="WP_012158168.1">
    <property type="nucleotide sequence ID" value="NC_009922.1"/>
</dbReference>
<dbReference type="HOGENOM" id="CLU_051140_0_2_9"/>
<dbReference type="Gene3D" id="3.30.300.210">
    <property type="entry name" value="Nutrient germinant receptor protein C, domain 3"/>
    <property type="match status" value="1"/>
</dbReference>
<dbReference type="GO" id="GO:0016020">
    <property type="term" value="C:membrane"/>
    <property type="evidence" value="ECO:0007669"/>
    <property type="project" value="UniProtKB-SubCell"/>
</dbReference>
<protein>
    <submittedName>
        <fullName evidence="10">Spore germination B3 GerAC family protein</fullName>
    </submittedName>
</protein>
<evidence type="ECO:0000256" key="1">
    <source>
        <dbReference type="ARBA" id="ARBA00004635"/>
    </source>
</evidence>
<dbReference type="OrthoDB" id="2569624at2"/>
<keyword evidence="7" id="KW-0449">Lipoprotein</keyword>
<dbReference type="InterPro" id="IPR046953">
    <property type="entry name" value="Spore_GerAC-like_C"/>
</dbReference>
<dbReference type="InterPro" id="IPR008844">
    <property type="entry name" value="Spore_GerAC-like"/>
</dbReference>
<evidence type="ECO:0000256" key="5">
    <source>
        <dbReference type="ARBA" id="ARBA00023136"/>
    </source>
</evidence>
<dbReference type="Pfam" id="PF05504">
    <property type="entry name" value="Spore_GerAC"/>
    <property type="match status" value="1"/>
</dbReference>
<accession>A8ML36</accession>
<dbReference type="GO" id="GO:0009847">
    <property type="term" value="P:spore germination"/>
    <property type="evidence" value="ECO:0007669"/>
    <property type="project" value="InterPro"/>
</dbReference>
<keyword evidence="5" id="KW-0472">Membrane</keyword>
<dbReference type="PANTHER" id="PTHR35789">
    <property type="entry name" value="SPORE GERMINATION PROTEIN B3"/>
    <property type="match status" value="1"/>
</dbReference>
<evidence type="ECO:0000313" key="10">
    <source>
        <dbReference type="EMBL" id="ABW17853.1"/>
    </source>
</evidence>
<keyword evidence="3" id="KW-0309">Germination</keyword>
<organism evidence="10 11">
    <name type="scientific">Alkaliphilus oremlandii (strain OhILAs)</name>
    <name type="common">Clostridium oremlandii (strain OhILAs)</name>
    <dbReference type="NCBI Taxonomy" id="350688"/>
    <lineage>
        <taxon>Bacteria</taxon>
        <taxon>Bacillati</taxon>
        <taxon>Bacillota</taxon>
        <taxon>Clostridia</taxon>
        <taxon>Peptostreptococcales</taxon>
        <taxon>Natronincolaceae</taxon>
        <taxon>Alkaliphilus</taxon>
    </lineage>
</organism>
<dbReference type="PANTHER" id="PTHR35789:SF1">
    <property type="entry name" value="SPORE GERMINATION PROTEIN B3"/>
    <property type="match status" value="1"/>
</dbReference>
<evidence type="ECO:0000256" key="4">
    <source>
        <dbReference type="ARBA" id="ARBA00022729"/>
    </source>
</evidence>
<sequence length="385" mass="43975">MYKKILLILICILVLLTGCWDKVEINERAHISAIGIDRYAPSSGAHKADNQDSPSGHEDKRNQFKFIFAFPKHSLEETDDIIVATIGDTLYGVSKILADRTNREMFLGHLRTIILGKSVTEDEHLFRQILDGIETNELLSRRVILAMTEDDVADIINITPSMEPRIGQFISEIFNRKDRTPRAPEGSIGDILKDLYESKNAVIPKITAGKNDVKVAGAGVISNYKFKGWLNEVQTAQLMMIKGEAKSAGGISIVYKDTIVPIDLKVQKSKMKLVDDNKRIKILINIDAEGDIKQTYFGSNYDLLEAKTIREIEDVFNKYMSDRLKETVRVIQEDFRADILGVDRFLRQRHYKLWKEVEQEWPEIFPNIEIDVKINIDIRRVGLVR</sequence>
<proteinExistence type="inferred from homology"/>
<evidence type="ECO:0000256" key="7">
    <source>
        <dbReference type="ARBA" id="ARBA00023288"/>
    </source>
</evidence>
<evidence type="ECO:0000313" key="11">
    <source>
        <dbReference type="Proteomes" id="UP000000269"/>
    </source>
</evidence>
<keyword evidence="6" id="KW-0564">Palmitate</keyword>
<dbReference type="Pfam" id="PF25198">
    <property type="entry name" value="Spore_GerAC_N"/>
    <property type="match status" value="1"/>
</dbReference>
<dbReference type="eggNOG" id="ENOG502Z8GN">
    <property type="taxonomic scope" value="Bacteria"/>
</dbReference>
<dbReference type="Proteomes" id="UP000000269">
    <property type="component" value="Chromosome"/>
</dbReference>
<reference evidence="11" key="1">
    <citation type="submission" date="2007-10" db="EMBL/GenBank/DDBJ databases">
        <title>Complete genome of Alkaliphilus oremlandii OhILAs.</title>
        <authorList>
            <person name="Copeland A."/>
            <person name="Lucas S."/>
            <person name="Lapidus A."/>
            <person name="Barry K."/>
            <person name="Detter J.C."/>
            <person name="Glavina del Rio T."/>
            <person name="Hammon N."/>
            <person name="Israni S."/>
            <person name="Dalin E."/>
            <person name="Tice H."/>
            <person name="Pitluck S."/>
            <person name="Chain P."/>
            <person name="Malfatti S."/>
            <person name="Shin M."/>
            <person name="Vergez L."/>
            <person name="Schmutz J."/>
            <person name="Larimer F."/>
            <person name="Land M."/>
            <person name="Hauser L."/>
            <person name="Kyrpides N."/>
            <person name="Mikhailova N."/>
            <person name="Stolz J.F."/>
            <person name="Dawson A."/>
            <person name="Fisher E."/>
            <person name="Crable B."/>
            <person name="Perera E."/>
            <person name="Lisak J."/>
            <person name="Ranganathan M."/>
            <person name="Basu P."/>
            <person name="Richardson P."/>
        </authorList>
    </citation>
    <scope>NUCLEOTIDE SEQUENCE [LARGE SCALE GENOMIC DNA]</scope>
    <source>
        <strain evidence="11">OhILAs</strain>
    </source>
</reference>
<dbReference type="NCBIfam" id="TIGR02887">
    <property type="entry name" value="spore_ger_x_C"/>
    <property type="match status" value="1"/>
</dbReference>
<evidence type="ECO:0000256" key="2">
    <source>
        <dbReference type="ARBA" id="ARBA00007886"/>
    </source>
</evidence>
<keyword evidence="11" id="KW-1185">Reference proteome</keyword>
<dbReference type="STRING" id="350688.Clos_0290"/>
<keyword evidence="4" id="KW-0732">Signal</keyword>
<dbReference type="PROSITE" id="PS51257">
    <property type="entry name" value="PROKAR_LIPOPROTEIN"/>
    <property type="match status" value="1"/>
</dbReference>
<evidence type="ECO:0000256" key="6">
    <source>
        <dbReference type="ARBA" id="ARBA00023139"/>
    </source>
</evidence>
<evidence type="ECO:0000256" key="3">
    <source>
        <dbReference type="ARBA" id="ARBA00022544"/>
    </source>
</evidence>